<accession>A0A2D2AX05</accession>
<dbReference type="Gene3D" id="3.10.620.30">
    <property type="match status" value="1"/>
</dbReference>
<dbReference type="EMBL" id="CP024201">
    <property type="protein sequence ID" value="ATQ42548.1"/>
    <property type="molecule type" value="Genomic_DNA"/>
</dbReference>
<evidence type="ECO:0000313" key="3">
    <source>
        <dbReference type="EMBL" id="ATQ42548.1"/>
    </source>
</evidence>
<dbReference type="Gene3D" id="2.60.40.3140">
    <property type="match status" value="1"/>
</dbReference>
<reference evidence="3 4" key="1">
    <citation type="submission" date="2017-10" db="EMBL/GenBank/DDBJ databases">
        <title>Genome sequence of Caulobacter mirabilis FWC38.</title>
        <authorList>
            <person name="Fiebig A."/>
            <person name="Crosson S."/>
        </authorList>
    </citation>
    <scope>NUCLEOTIDE SEQUENCE [LARGE SCALE GENOMIC DNA]</scope>
    <source>
        <strain evidence="3 4">FWC 38</strain>
    </source>
</reference>
<dbReference type="OrthoDB" id="98874at2"/>
<dbReference type="KEGG" id="cmb:CSW64_09085"/>
<keyword evidence="4" id="KW-1185">Reference proteome</keyword>
<feature type="domain" description="DUF3857" evidence="2">
    <location>
        <begin position="67"/>
        <end position="227"/>
    </location>
</feature>
<proteinExistence type="predicted"/>
<dbReference type="RefSeq" id="WP_099621804.1">
    <property type="nucleotide sequence ID" value="NZ_CP024201.1"/>
</dbReference>
<dbReference type="InterPro" id="IPR038765">
    <property type="entry name" value="Papain-like_cys_pep_sf"/>
</dbReference>
<evidence type="ECO:0000313" key="4">
    <source>
        <dbReference type="Proteomes" id="UP000228945"/>
    </source>
</evidence>
<protein>
    <recommendedName>
        <fullName evidence="2">DUF3857 domain-containing protein</fullName>
    </recommendedName>
</protein>
<dbReference type="Proteomes" id="UP000228945">
    <property type="component" value="Chromosome"/>
</dbReference>
<name>A0A2D2AX05_9CAUL</name>
<dbReference type="InterPro" id="IPR024618">
    <property type="entry name" value="DUF3857"/>
</dbReference>
<gene>
    <name evidence="3" type="ORF">CSW64_09085</name>
</gene>
<feature type="compositionally biased region" description="Low complexity" evidence="1">
    <location>
        <begin position="8"/>
        <end position="23"/>
    </location>
</feature>
<dbReference type="AlphaFoldDB" id="A0A2D2AX05"/>
<dbReference type="Pfam" id="PF12969">
    <property type="entry name" value="DUF3857"/>
    <property type="match status" value="1"/>
</dbReference>
<sequence>MDSVTEHTPSAAAAASRPTLAPAGDWADLPRFSAPHRPTAEQLEGGRCIWLNDNQIDLTGPHRVWLTRTVNEIVAPDGLGAVGQISVDYDPGFERVVFHHVRILRDGVTRVFDPTAAMQVFQRERDLERARFDGRLTAHFVIPDLRLGDIVDVAWSLTGTHPVLGDRFAAEWVFEWGCWVGETRVRLLVREDRPLTLLSWLTPPAEARRSLPDGVAERVWRSRSTAPVGREPDTPPWSRTLSAVTCADVLTWAEVIETFRPLYPLDGALPESLDAEAARIETAAATPAERAMAALRLVQGALRYQAVTVGAGGFTPNPLDSIWATRSGDCKDASLLLVRLLRRLGLDACPALVNTGIGPVLADEPPALAVFDHCIVRLRLDGASYWLDPTNFPQGGRLETTFQPRWGWALPLTAGGGLEPMGEGPVTDLGRVEEEYVFGATPDAPARLTIRSENRSWRADSVRRQLSGGKAALEESYRDFYARRYGGASVVAPMEIEDDLDGNVLTTVERYDIARPWEAVGDRQVRFQTYDDLFLPNLHTPRTEGRRHPIDLGLPRRQAHDIVLRLGKDIAHTGWNETIPGPGIELTTIHQTLDEVGSSRLRRSLAVSRRLVPAAEAPALFDLRDKAARTGVVLTMAVENGAFVDPAPPPAPRKAKAEGPNWWLYLLVFLGLSALVRACAGGLEGYGGG</sequence>
<evidence type="ECO:0000256" key="1">
    <source>
        <dbReference type="SAM" id="MobiDB-lite"/>
    </source>
</evidence>
<organism evidence="3 4">
    <name type="scientific">Caulobacter mirabilis</name>
    <dbReference type="NCBI Taxonomy" id="69666"/>
    <lineage>
        <taxon>Bacteria</taxon>
        <taxon>Pseudomonadati</taxon>
        <taxon>Pseudomonadota</taxon>
        <taxon>Alphaproteobacteria</taxon>
        <taxon>Caulobacterales</taxon>
        <taxon>Caulobacteraceae</taxon>
        <taxon>Caulobacter</taxon>
    </lineage>
</organism>
<feature type="region of interest" description="Disordered" evidence="1">
    <location>
        <begin position="1"/>
        <end position="34"/>
    </location>
</feature>
<evidence type="ECO:0000259" key="2">
    <source>
        <dbReference type="Pfam" id="PF12969"/>
    </source>
</evidence>
<dbReference type="SUPFAM" id="SSF54001">
    <property type="entry name" value="Cysteine proteinases"/>
    <property type="match status" value="1"/>
</dbReference>